<dbReference type="InterPro" id="IPR029060">
    <property type="entry name" value="PIN-like_dom_sf"/>
</dbReference>
<organism evidence="3 4">
    <name type="scientific">Tepidiphilus baoligensis</name>
    <dbReference type="NCBI Taxonomy" id="2698687"/>
    <lineage>
        <taxon>Bacteria</taxon>
        <taxon>Pseudomonadati</taxon>
        <taxon>Pseudomonadota</taxon>
        <taxon>Hydrogenophilia</taxon>
        <taxon>Hydrogenophilales</taxon>
        <taxon>Hydrogenophilaceae</taxon>
        <taxon>Tepidiphilus</taxon>
    </lineage>
</organism>
<dbReference type="Pfam" id="PF13470">
    <property type="entry name" value="PIN_3"/>
    <property type="match status" value="1"/>
</dbReference>
<accession>A0ABX1QMA4</accession>
<reference evidence="3 4" key="1">
    <citation type="journal article" date="2020" name="Curr. Microbiol.">
        <title>Tepidiphilus baoligensis sp. nov., a Novel Bacterium of the Family Hydrogenophilaceae Isolated from an Oil Reservoir.</title>
        <authorList>
            <person name="Zhang X."/>
            <person name="Wang G."/>
            <person name="Ma X."/>
            <person name="Yu J."/>
            <person name="You J."/>
            <person name="Xue Y."/>
            <person name="Ma Y."/>
        </authorList>
    </citation>
    <scope>NUCLEOTIDE SEQUENCE [LARGE SCALE GENOMIC DNA]</scope>
    <source>
        <strain evidence="3 4">B18-69</strain>
    </source>
</reference>
<evidence type="ECO:0000259" key="2">
    <source>
        <dbReference type="Pfam" id="PF13470"/>
    </source>
</evidence>
<feature type="compositionally biased region" description="Basic and acidic residues" evidence="1">
    <location>
        <begin position="16"/>
        <end position="25"/>
    </location>
</feature>
<feature type="region of interest" description="Disordered" evidence="1">
    <location>
        <begin position="1"/>
        <end position="25"/>
    </location>
</feature>
<evidence type="ECO:0000256" key="1">
    <source>
        <dbReference type="SAM" id="MobiDB-lite"/>
    </source>
</evidence>
<gene>
    <name evidence="3" type="ORF">GV368_08200</name>
</gene>
<comment type="caution">
    <text evidence="3">The sequence shown here is derived from an EMBL/GenBank/DDBJ whole genome shotgun (WGS) entry which is preliminary data.</text>
</comment>
<dbReference type="EMBL" id="JAAAUB010000011">
    <property type="protein sequence ID" value="NMH17077.1"/>
    <property type="molecule type" value="Genomic_DNA"/>
</dbReference>
<dbReference type="Proteomes" id="UP000669605">
    <property type="component" value="Unassembled WGS sequence"/>
</dbReference>
<protein>
    <submittedName>
        <fullName evidence="3">PIN domain-containing protein</fullName>
    </submittedName>
</protein>
<proteinExistence type="predicted"/>
<name>A0ABX1QMA4_9PROT</name>
<evidence type="ECO:0000313" key="4">
    <source>
        <dbReference type="Proteomes" id="UP000669605"/>
    </source>
</evidence>
<dbReference type="PANTHER" id="PTHR34610">
    <property type="entry name" value="SSL7007 PROTEIN"/>
    <property type="match status" value="1"/>
</dbReference>
<feature type="domain" description="PIN" evidence="2">
    <location>
        <begin position="50"/>
        <end position="156"/>
    </location>
</feature>
<evidence type="ECO:0000313" key="3">
    <source>
        <dbReference type="EMBL" id="NMH17077.1"/>
    </source>
</evidence>
<keyword evidence="4" id="KW-1185">Reference proteome</keyword>
<dbReference type="PANTHER" id="PTHR34610:SF3">
    <property type="entry name" value="SSL7007 PROTEIN"/>
    <property type="match status" value="1"/>
</dbReference>
<sequence length="191" mass="20406">MAGGAGRHARAGARPGPREAPGDRGRSRLLRQGAHLNDASNPTAVGATAVVLDTNAALALWYFEDPALSPLAAALASGRLVPVATPPMIAEWHCVLAREGFDPQRAAAARTAYAALRRELPLPELEAPARCRDPDDQKFLVCALAYAPLLLTRDKALLRLARHRRIAPRLAILRPEQAMPLRGPVAATEIS</sequence>
<dbReference type="InterPro" id="IPR002850">
    <property type="entry name" value="PIN_toxin-like"/>
</dbReference>
<dbReference type="InterPro" id="IPR002716">
    <property type="entry name" value="PIN_dom"/>
</dbReference>
<dbReference type="SUPFAM" id="SSF88723">
    <property type="entry name" value="PIN domain-like"/>
    <property type="match status" value="1"/>
</dbReference>